<evidence type="ECO:0000313" key="2">
    <source>
        <dbReference type="Proteomes" id="UP000717534"/>
    </source>
</evidence>
<dbReference type="Proteomes" id="UP000717534">
    <property type="component" value="Unassembled WGS sequence"/>
</dbReference>
<gene>
    <name evidence="1" type="ORF">JYU06_02715</name>
</gene>
<reference evidence="1 2" key="1">
    <citation type="submission" date="2021-02" db="EMBL/GenBank/DDBJ databases">
        <title>Activity-based single-cell genomes from oceanic crustal fluid captures similar information to metagenomic and metatranscriptomic surveys with orders of magnitude less sampling.</title>
        <authorList>
            <person name="D'Angelo T.S."/>
            <person name="Orcutt B.N."/>
        </authorList>
    </citation>
    <scope>NUCLEOTIDE SEQUENCE [LARGE SCALE GENOMIC DNA]</scope>
    <source>
        <strain evidence="1">AH-315-G02</strain>
    </source>
</reference>
<name>A0ABS3ATY0_9BACT</name>
<evidence type="ECO:0000313" key="1">
    <source>
        <dbReference type="EMBL" id="MBN4068422.1"/>
    </source>
</evidence>
<comment type="caution">
    <text evidence="1">The sequence shown here is derived from an EMBL/GenBank/DDBJ whole genome shotgun (WGS) entry which is preliminary data.</text>
</comment>
<sequence length="64" mass="7084">MKLRSATINHNSITAECPVGEDCQAIQITQGKMMTFSCPHYHGLYNGDRGQMVRCNYSAIACNC</sequence>
<dbReference type="EMBL" id="JAFITO010000015">
    <property type="protein sequence ID" value="MBN4068422.1"/>
    <property type="molecule type" value="Genomic_DNA"/>
</dbReference>
<keyword evidence="2" id="KW-1185">Reference proteome</keyword>
<organism evidence="1 2">
    <name type="scientific">Desulfotalea psychrophila</name>
    <dbReference type="NCBI Taxonomy" id="84980"/>
    <lineage>
        <taxon>Bacteria</taxon>
        <taxon>Pseudomonadati</taxon>
        <taxon>Thermodesulfobacteriota</taxon>
        <taxon>Desulfobulbia</taxon>
        <taxon>Desulfobulbales</taxon>
        <taxon>Desulfocapsaceae</taxon>
        <taxon>Desulfotalea</taxon>
    </lineage>
</organism>
<protein>
    <submittedName>
        <fullName evidence="1">Uncharacterized protein</fullName>
    </submittedName>
</protein>
<accession>A0ABS3ATY0</accession>
<proteinExistence type="predicted"/>